<accession>A0A2K3M9A6</accession>
<evidence type="ECO:0000313" key="6">
    <source>
        <dbReference type="Proteomes" id="UP000236291"/>
    </source>
</evidence>
<proteinExistence type="predicted"/>
<dbReference type="AlphaFoldDB" id="A0A2K3M9A6"/>
<dbReference type="SMART" id="SM00343">
    <property type="entry name" value="ZnF_C2HC"/>
    <property type="match status" value="2"/>
</dbReference>
<dbReference type="PROSITE" id="PS50158">
    <property type="entry name" value="ZF_CCHC"/>
    <property type="match status" value="1"/>
</dbReference>
<sequence>MNRYNNQPLENVFQAKMNIRSSNPQQEGRRDSFRGQPSNRGHGKHSGNRGRGERRQGNSNSYCLICKKPGHESKDCRFRCTRCKIPNHSDRDCWHKKKEGDERMKGINFSAEDDAHKLFSTMINDKKSGEIWFLHSGCSNHVIGNQNIFEELNKNYSSRPRELSSVGMDICAGAGVRTPDPGHSTYSP</sequence>
<evidence type="ECO:0000313" key="5">
    <source>
        <dbReference type="EMBL" id="PNX87374.1"/>
    </source>
</evidence>
<dbReference type="EMBL" id="ASHM01053671">
    <property type="protein sequence ID" value="PNX87374.1"/>
    <property type="molecule type" value="Genomic_DNA"/>
</dbReference>
<name>A0A2K3M9A6_TRIPR</name>
<dbReference type="STRING" id="57577.A0A2K3M9A6"/>
<feature type="domain" description="CCHC-type" evidence="3">
    <location>
        <begin position="63"/>
        <end position="77"/>
    </location>
</feature>
<dbReference type="Gene3D" id="4.10.60.10">
    <property type="entry name" value="Zinc finger, CCHC-type"/>
    <property type="match status" value="1"/>
</dbReference>
<reference evidence="5 6" key="1">
    <citation type="journal article" date="2014" name="Am. J. Bot.">
        <title>Genome assembly and annotation for red clover (Trifolium pratense; Fabaceae).</title>
        <authorList>
            <person name="Istvanek J."/>
            <person name="Jaros M."/>
            <person name="Krenek A."/>
            <person name="Repkova J."/>
        </authorList>
    </citation>
    <scope>NUCLEOTIDE SEQUENCE [LARGE SCALE GENOMIC DNA]</scope>
    <source>
        <strain evidence="6">cv. Tatra</strain>
        <tissue evidence="5">Young leaves</tissue>
    </source>
</reference>
<evidence type="ECO:0000313" key="4">
    <source>
        <dbReference type="EMBL" id="PNX80424.1"/>
    </source>
</evidence>
<dbReference type="EMBL" id="ASHM01037919">
    <property type="protein sequence ID" value="PNX80424.1"/>
    <property type="molecule type" value="Genomic_DNA"/>
</dbReference>
<reference evidence="5 6" key="2">
    <citation type="journal article" date="2017" name="Front. Plant Sci.">
        <title>Gene Classification and Mining of Molecular Markers Useful in Red Clover (Trifolium pratense) Breeding.</title>
        <authorList>
            <person name="Istvanek J."/>
            <person name="Dluhosova J."/>
            <person name="Dluhos P."/>
            <person name="Patkova L."/>
            <person name="Nedelnik J."/>
            <person name="Repkova J."/>
        </authorList>
    </citation>
    <scope>NUCLEOTIDE SEQUENCE [LARGE SCALE GENOMIC DNA]</scope>
    <source>
        <strain evidence="6">cv. Tatra</strain>
        <tissue evidence="5">Young leaves</tissue>
    </source>
</reference>
<organism evidence="5 6">
    <name type="scientific">Trifolium pratense</name>
    <name type="common">Red clover</name>
    <dbReference type="NCBI Taxonomy" id="57577"/>
    <lineage>
        <taxon>Eukaryota</taxon>
        <taxon>Viridiplantae</taxon>
        <taxon>Streptophyta</taxon>
        <taxon>Embryophyta</taxon>
        <taxon>Tracheophyta</taxon>
        <taxon>Spermatophyta</taxon>
        <taxon>Magnoliopsida</taxon>
        <taxon>eudicotyledons</taxon>
        <taxon>Gunneridae</taxon>
        <taxon>Pentapetalae</taxon>
        <taxon>rosids</taxon>
        <taxon>fabids</taxon>
        <taxon>Fabales</taxon>
        <taxon>Fabaceae</taxon>
        <taxon>Papilionoideae</taxon>
        <taxon>50 kb inversion clade</taxon>
        <taxon>NPAAA clade</taxon>
        <taxon>Hologalegina</taxon>
        <taxon>IRL clade</taxon>
        <taxon>Trifolieae</taxon>
        <taxon>Trifolium</taxon>
    </lineage>
</organism>
<dbReference type="InterPro" id="IPR036875">
    <property type="entry name" value="Znf_CCHC_sf"/>
</dbReference>
<keyword evidence="1" id="KW-0863">Zinc-finger</keyword>
<evidence type="ECO:0000256" key="1">
    <source>
        <dbReference type="PROSITE-ProRule" id="PRU00047"/>
    </source>
</evidence>
<keyword evidence="1" id="KW-0479">Metal-binding</keyword>
<keyword evidence="1" id="KW-0862">Zinc</keyword>
<protein>
    <submittedName>
        <fullName evidence="5">T-complex protein 1 subunit delta</fullName>
    </submittedName>
</protein>
<dbReference type="GO" id="GO:0008270">
    <property type="term" value="F:zinc ion binding"/>
    <property type="evidence" value="ECO:0007669"/>
    <property type="project" value="UniProtKB-KW"/>
</dbReference>
<dbReference type="SUPFAM" id="SSF57756">
    <property type="entry name" value="Retrovirus zinc finger-like domains"/>
    <property type="match status" value="1"/>
</dbReference>
<dbReference type="GO" id="GO:0003676">
    <property type="term" value="F:nucleic acid binding"/>
    <property type="evidence" value="ECO:0007669"/>
    <property type="project" value="InterPro"/>
</dbReference>
<evidence type="ECO:0000259" key="3">
    <source>
        <dbReference type="PROSITE" id="PS50158"/>
    </source>
</evidence>
<gene>
    <name evidence="4" type="ORF">L195_g036423</name>
    <name evidence="5" type="ORF">L195_g043462</name>
</gene>
<evidence type="ECO:0000256" key="2">
    <source>
        <dbReference type="SAM" id="MobiDB-lite"/>
    </source>
</evidence>
<dbReference type="Proteomes" id="UP000236291">
    <property type="component" value="Unassembled WGS sequence"/>
</dbReference>
<feature type="region of interest" description="Disordered" evidence="2">
    <location>
        <begin position="19"/>
        <end position="57"/>
    </location>
</feature>
<comment type="caution">
    <text evidence="5">The sequence shown here is derived from an EMBL/GenBank/DDBJ whole genome shotgun (WGS) entry which is preliminary data.</text>
</comment>
<dbReference type="InterPro" id="IPR001878">
    <property type="entry name" value="Znf_CCHC"/>
</dbReference>